<dbReference type="SMART" id="SM00220">
    <property type="entry name" value="S_TKc"/>
    <property type="match status" value="1"/>
</dbReference>
<proteinExistence type="predicted"/>
<keyword evidence="9" id="KW-0812">Transmembrane</keyword>
<dbReference type="PROSITE" id="PS00107">
    <property type="entry name" value="PROTEIN_KINASE_ATP"/>
    <property type="match status" value="1"/>
</dbReference>
<evidence type="ECO:0000256" key="6">
    <source>
        <dbReference type="ARBA" id="ARBA00022840"/>
    </source>
</evidence>
<evidence type="ECO:0000256" key="3">
    <source>
        <dbReference type="ARBA" id="ARBA00022679"/>
    </source>
</evidence>
<keyword evidence="6 7" id="KW-0067">ATP-binding</keyword>
<evidence type="ECO:0000256" key="5">
    <source>
        <dbReference type="ARBA" id="ARBA00022777"/>
    </source>
</evidence>
<dbReference type="InterPro" id="IPR017441">
    <property type="entry name" value="Protein_kinase_ATP_BS"/>
</dbReference>
<evidence type="ECO:0000256" key="2">
    <source>
        <dbReference type="ARBA" id="ARBA00022527"/>
    </source>
</evidence>
<organism evidence="11 12">
    <name type="scientific">Curtobacterium salicis</name>
    <dbReference type="NCBI Taxonomy" id="1779862"/>
    <lineage>
        <taxon>Bacteria</taxon>
        <taxon>Bacillati</taxon>
        <taxon>Actinomycetota</taxon>
        <taxon>Actinomycetes</taxon>
        <taxon>Micrococcales</taxon>
        <taxon>Microbacteriaceae</taxon>
        <taxon>Curtobacterium</taxon>
    </lineage>
</organism>
<feature type="region of interest" description="Disordered" evidence="8">
    <location>
        <begin position="312"/>
        <end position="380"/>
    </location>
</feature>
<comment type="caution">
    <text evidence="11">The sequence shown here is derived from an EMBL/GenBank/DDBJ whole genome shotgun (WGS) entry which is preliminary data.</text>
</comment>
<reference evidence="11 12" key="1">
    <citation type="submission" date="2020-03" db="EMBL/GenBank/DDBJ databases">
        <title>Above-ground endophytic microbial communities from plants in different locations in the United States.</title>
        <authorList>
            <person name="Frank C."/>
        </authorList>
    </citation>
    <scope>NUCLEOTIDE SEQUENCE [LARGE SCALE GENOMIC DNA]</scope>
    <source>
        <strain evidence="11 12">WW7</strain>
    </source>
</reference>
<keyword evidence="3 11" id="KW-0808">Transferase</keyword>
<dbReference type="Proteomes" id="UP001318300">
    <property type="component" value="Unassembled WGS sequence"/>
</dbReference>
<dbReference type="SUPFAM" id="SSF56112">
    <property type="entry name" value="Protein kinase-like (PK-like)"/>
    <property type="match status" value="1"/>
</dbReference>
<feature type="binding site" evidence="7">
    <location>
        <position position="49"/>
    </location>
    <ligand>
        <name>ATP</name>
        <dbReference type="ChEBI" id="CHEBI:30616"/>
    </ligand>
</feature>
<sequence length="728" mass="73946">MAQDGQHSQYGKGEPLGASYRLVELLGTGASGEVWRTEHTATGEQFAAKLLRAELAAEPDVVERFVRERSVLLALDHPSVVRVRDLVVEGDRLAIVMDLVSGGSARDLLLDVGTLAPRDALTITAETLDALAAAHERDVSHRDVKPDNVLLDHRWTPGSTGDVRVSDFGIASVVAERDRKTTGLLGTPQYMAPESISQGRSGPAADVYGAGVMLYELLAGRTPFAGPGTDFAVAYRHVTSTPPRLDVPDALWAALSSMLAKDPAARPSAVDAAATLRRLARALRDAPALARVEDPDTFDEVERPATVVRGGLAGGLAGGGSGSADAGARPGPAGGALESTGDGPVEPEPELGPAGSQTVIRPLARPVLPATPADVETPRRRVSRPDWLTNRMLLLGLLGIVLVVVLVIAAVVWLPGSGKKQPAGGATTAQSASAYEQDRPLPTGLTTTRKAVVDASAGTVELSITYAAQTAPLTGPLLEVLPAAAEGADCPAVTWDGEGVMAKRNQPSLTGVDTPCAWSLSGLDIEAGGSVTVQATVPADAIEGGPSGSGSSGSGSSGSGSSGSGSSGSGSSGSGSSGAAGSGSGGSALQEWLDGVGAATTAAVSDQSVNGTAYPVQRLQGIDVRTPDRSVSQTTLPVTLVPVWPSGADELNPLYRSPSTGRPSEMLVDVAGGESGVRFADGCSGALAVSSDGLVVTALSVAPTCTVRATVGNFTNLESDPFGITTRD</sequence>
<dbReference type="PROSITE" id="PS00108">
    <property type="entry name" value="PROTEIN_KINASE_ST"/>
    <property type="match status" value="1"/>
</dbReference>
<feature type="region of interest" description="Disordered" evidence="8">
    <location>
        <begin position="540"/>
        <end position="587"/>
    </location>
</feature>
<dbReference type="Gene3D" id="1.10.510.10">
    <property type="entry name" value="Transferase(Phosphotransferase) domain 1"/>
    <property type="match status" value="1"/>
</dbReference>
<name>A0ABX0T6S6_9MICO</name>
<evidence type="ECO:0000259" key="10">
    <source>
        <dbReference type="PROSITE" id="PS50011"/>
    </source>
</evidence>
<feature type="compositionally biased region" description="Gly residues" evidence="8">
    <location>
        <begin position="545"/>
        <end position="586"/>
    </location>
</feature>
<dbReference type="Pfam" id="PF00069">
    <property type="entry name" value="Pkinase"/>
    <property type="match status" value="1"/>
</dbReference>
<dbReference type="RefSeq" id="WP_166780268.1">
    <property type="nucleotide sequence ID" value="NZ_JAAOYO010000003.1"/>
</dbReference>
<dbReference type="InterPro" id="IPR011009">
    <property type="entry name" value="Kinase-like_dom_sf"/>
</dbReference>
<keyword evidence="12" id="KW-1185">Reference proteome</keyword>
<dbReference type="PANTHER" id="PTHR43289">
    <property type="entry name" value="MITOGEN-ACTIVATED PROTEIN KINASE KINASE KINASE 20-RELATED"/>
    <property type="match status" value="1"/>
</dbReference>
<keyword evidence="4 7" id="KW-0547">Nucleotide-binding</keyword>
<evidence type="ECO:0000256" key="1">
    <source>
        <dbReference type="ARBA" id="ARBA00012513"/>
    </source>
</evidence>
<dbReference type="GO" id="GO:0004674">
    <property type="term" value="F:protein serine/threonine kinase activity"/>
    <property type="evidence" value="ECO:0007669"/>
    <property type="project" value="UniProtKB-EC"/>
</dbReference>
<accession>A0ABX0T6S6</accession>
<evidence type="ECO:0000256" key="4">
    <source>
        <dbReference type="ARBA" id="ARBA00022741"/>
    </source>
</evidence>
<feature type="compositionally biased region" description="Low complexity" evidence="8">
    <location>
        <begin position="421"/>
        <end position="434"/>
    </location>
</feature>
<keyword evidence="5 11" id="KW-0418">Kinase</keyword>
<feature type="transmembrane region" description="Helical" evidence="9">
    <location>
        <begin position="392"/>
        <end position="414"/>
    </location>
</feature>
<dbReference type="InterPro" id="IPR008271">
    <property type="entry name" value="Ser/Thr_kinase_AS"/>
</dbReference>
<keyword evidence="2" id="KW-0723">Serine/threonine-protein kinase</keyword>
<dbReference type="PROSITE" id="PS50011">
    <property type="entry name" value="PROTEIN_KINASE_DOM"/>
    <property type="match status" value="1"/>
</dbReference>
<feature type="domain" description="Protein kinase" evidence="10">
    <location>
        <begin position="20"/>
        <end position="279"/>
    </location>
</feature>
<evidence type="ECO:0000256" key="8">
    <source>
        <dbReference type="SAM" id="MobiDB-lite"/>
    </source>
</evidence>
<protein>
    <recommendedName>
        <fullName evidence="1">non-specific serine/threonine protein kinase</fullName>
        <ecNumber evidence="1">2.7.11.1</ecNumber>
    </recommendedName>
</protein>
<feature type="compositionally biased region" description="Gly residues" evidence="8">
    <location>
        <begin position="312"/>
        <end position="322"/>
    </location>
</feature>
<evidence type="ECO:0000256" key="9">
    <source>
        <dbReference type="SAM" id="Phobius"/>
    </source>
</evidence>
<dbReference type="EC" id="2.7.11.1" evidence="1"/>
<keyword evidence="9" id="KW-0472">Membrane</keyword>
<keyword evidence="9" id="KW-1133">Transmembrane helix</keyword>
<gene>
    <name evidence="11" type="ORF">E9228_001818</name>
</gene>
<evidence type="ECO:0000313" key="11">
    <source>
        <dbReference type="EMBL" id="NII41171.1"/>
    </source>
</evidence>
<feature type="region of interest" description="Disordered" evidence="8">
    <location>
        <begin position="418"/>
        <end position="445"/>
    </location>
</feature>
<evidence type="ECO:0000313" key="12">
    <source>
        <dbReference type="Proteomes" id="UP001318300"/>
    </source>
</evidence>
<dbReference type="EMBL" id="JAAOYO010000003">
    <property type="protein sequence ID" value="NII41171.1"/>
    <property type="molecule type" value="Genomic_DNA"/>
</dbReference>
<dbReference type="InterPro" id="IPR000719">
    <property type="entry name" value="Prot_kinase_dom"/>
</dbReference>
<dbReference type="PANTHER" id="PTHR43289:SF6">
    <property type="entry name" value="SERINE_THREONINE-PROTEIN KINASE NEKL-3"/>
    <property type="match status" value="1"/>
</dbReference>
<dbReference type="CDD" id="cd14014">
    <property type="entry name" value="STKc_PknB_like"/>
    <property type="match status" value="1"/>
</dbReference>
<evidence type="ECO:0000256" key="7">
    <source>
        <dbReference type="PROSITE-ProRule" id="PRU10141"/>
    </source>
</evidence>